<accession>A0ABD5PEK2</accession>
<feature type="region of interest" description="Disordered" evidence="1">
    <location>
        <begin position="317"/>
        <end position="372"/>
    </location>
</feature>
<evidence type="ECO:0008006" key="4">
    <source>
        <dbReference type="Google" id="ProtNLM"/>
    </source>
</evidence>
<dbReference type="Pfam" id="PF18144">
    <property type="entry name" value="SMODS"/>
    <property type="match status" value="1"/>
</dbReference>
<gene>
    <name evidence="2" type="ORF">ACFO0N_15185</name>
</gene>
<dbReference type="InterPro" id="IPR043519">
    <property type="entry name" value="NT_sf"/>
</dbReference>
<name>A0ABD5PEK2_9EURY</name>
<evidence type="ECO:0000313" key="2">
    <source>
        <dbReference type="EMBL" id="MFC4359289.1"/>
    </source>
</evidence>
<dbReference type="RefSeq" id="WP_267622814.1">
    <property type="nucleotide sequence ID" value="NZ_JAODIW010000006.1"/>
</dbReference>
<evidence type="ECO:0000256" key="1">
    <source>
        <dbReference type="SAM" id="MobiDB-lite"/>
    </source>
</evidence>
<reference evidence="2 3" key="1">
    <citation type="journal article" date="2019" name="Int. J. Syst. Evol. Microbiol.">
        <title>The Global Catalogue of Microorganisms (GCM) 10K type strain sequencing project: providing services to taxonomists for standard genome sequencing and annotation.</title>
        <authorList>
            <consortium name="The Broad Institute Genomics Platform"/>
            <consortium name="The Broad Institute Genome Sequencing Center for Infectious Disease"/>
            <person name="Wu L."/>
            <person name="Ma J."/>
        </authorList>
    </citation>
    <scope>NUCLEOTIDE SEQUENCE [LARGE SCALE GENOMIC DNA]</scope>
    <source>
        <strain evidence="2 3">CGMCC 1.12553</strain>
    </source>
</reference>
<keyword evidence="3" id="KW-1185">Reference proteome</keyword>
<organism evidence="2 3">
    <name type="scientific">Halobium salinum</name>
    <dbReference type="NCBI Taxonomy" id="1364940"/>
    <lineage>
        <taxon>Archaea</taxon>
        <taxon>Methanobacteriati</taxon>
        <taxon>Methanobacteriota</taxon>
        <taxon>Stenosarchaea group</taxon>
        <taxon>Halobacteria</taxon>
        <taxon>Halobacteriales</taxon>
        <taxon>Haloferacaceae</taxon>
        <taxon>Halobium</taxon>
    </lineage>
</organism>
<dbReference type="EMBL" id="JBHSDS010000008">
    <property type="protein sequence ID" value="MFC4359289.1"/>
    <property type="molecule type" value="Genomic_DNA"/>
</dbReference>
<protein>
    <recommendedName>
        <fullName evidence="4">Nucleotidyltransferase</fullName>
    </recommendedName>
</protein>
<evidence type="ECO:0000313" key="3">
    <source>
        <dbReference type="Proteomes" id="UP001595921"/>
    </source>
</evidence>
<dbReference type="Proteomes" id="UP001595921">
    <property type="component" value="Unassembled WGS sequence"/>
</dbReference>
<dbReference type="AlphaFoldDB" id="A0ABD5PEK2"/>
<proteinExistence type="predicted"/>
<feature type="compositionally biased region" description="Low complexity" evidence="1">
    <location>
        <begin position="356"/>
        <end position="372"/>
    </location>
</feature>
<comment type="caution">
    <text evidence="2">The sequence shown here is derived from an EMBL/GenBank/DDBJ whole genome shotgun (WGS) entry which is preliminary data.</text>
</comment>
<sequence>MATLPSLFKQFLSDIRPTEENKQDYKDGHETLRERLHEDDTMSEYYVGDFLQGSYRRWTAVKPIGDEKSDVDIILVTKLDKNDHSPAEAMENCEPFLKEHYSGQWERKHRAYQIDEESVELDLVLTAAPSEAMQDAIGPDGSIGSLSVDAALDMGQTEELLQGLGFEPGTKSDEWKVDPLDIPDRELEIWEKTHPLYTTAWTIDKNARTNKHYVNVVKTIKWWRRTQVSEPKRPKGYPLEHIVGWCCPDDIESVAEGVTLTFEDIAQRYAAHAQNEETPFLGARGLPDNNVLARIDGEDFAAFHENIVEAAEVARQALDEEDPSTSRDLWHSLLGDEFPPYGSDDDDSDGERHSSQFRSSSGSTSVSDQRFA</sequence>
<dbReference type="SUPFAM" id="SSF81301">
    <property type="entry name" value="Nucleotidyltransferase"/>
    <property type="match status" value="1"/>
</dbReference>